<name>H8Z2K1_9GAMM</name>
<evidence type="ECO:0000313" key="2">
    <source>
        <dbReference type="Proteomes" id="UP000002964"/>
    </source>
</evidence>
<dbReference type="STRING" id="631362.Thi970DRAFT_02972"/>
<organism evidence="1 2">
    <name type="scientific">Thiorhodovibrio frisius</name>
    <dbReference type="NCBI Taxonomy" id="631362"/>
    <lineage>
        <taxon>Bacteria</taxon>
        <taxon>Pseudomonadati</taxon>
        <taxon>Pseudomonadota</taxon>
        <taxon>Gammaproteobacteria</taxon>
        <taxon>Chromatiales</taxon>
        <taxon>Chromatiaceae</taxon>
        <taxon>Thiorhodovibrio</taxon>
    </lineage>
</organism>
<dbReference type="AlphaFoldDB" id="H8Z2K1"/>
<reference evidence="1 2" key="2">
    <citation type="submission" date="2011-11" db="EMBL/GenBank/DDBJ databases">
        <authorList>
            <consortium name="US DOE Joint Genome Institute"/>
            <person name="Lucas S."/>
            <person name="Han J."/>
            <person name="Lapidus A."/>
            <person name="Cheng J.-F."/>
            <person name="Goodwin L."/>
            <person name="Pitluck S."/>
            <person name="Peters L."/>
            <person name="Ovchinnikova G."/>
            <person name="Zhang X."/>
            <person name="Detter J.C."/>
            <person name="Han C."/>
            <person name="Tapia R."/>
            <person name="Land M."/>
            <person name="Hauser L."/>
            <person name="Kyrpides N."/>
            <person name="Ivanova N."/>
            <person name="Pagani I."/>
            <person name="Vogl K."/>
            <person name="Liu Z."/>
            <person name="Overmann J."/>
            <person name="Frigaard N.-U."/>
            <person name="Bryant D."/>
            <person name="Woyke T."/>
        </authorList>
    </citation>
    <scope>NUCLEOTIDE SEQUENCE [LARGE SCALE GENOMIC DNA]</scope>
    <source>
        <strain evidence="1 2">970</strain>
    </source>
</reference>
<gene>
    <name evidence="1" type="ORF">Thi970DRAFT_02972</name>
</gene>
<dbReference type="Proteomes" id="UP000002964">
    <property type="component" value="Unassembled WGS sequence"/>
</dbReference>
<protein>
    <recommendedName>
        <fullName evidence="3">DUF1788 domain-containing protein</fullName>
    </recommendedName>
</protein>
<proteinExistence type="predicted"/>
<dbReference type="Pfam" id="PF08747">
    <property type="entry name" value="BrxB"/>
    <property type="match status" value="1"/>
</dbReference>
<evidence type="ECO:0008006" key="3">
    <source>
        <dbReference type="Google" id="ProtNLM"/>
    </source>
</evidence>
<dbReference type="InterPro" id="IPR014858">
    <property type="entry name" value="BrxB"/>
</dbReference>
<evidence type="ECO:0000313" key="1">
    <source>
        <dbReference type="EMBL" id="EIC22694.1"/>
    </source>
</evidence>
<dbReference type="EMBL" id="JH603169">
    <property type="protein sequence ID" value="EIC22694.1"/>
    <property type="molecule type" value="Genomic_DNA"/>
</dbReference>
<sequence>MSSLPLSSIKADFDELMHRIKAGRDFAHASFEPIFYLVFSPQALLEVKRQMPAWEARLVNDGWEVHRFSITQAIQAILDEQPEFIRNLWKNQDAKAPLEWSKTNNALAGALTKNAALPARLEQKLASIEGNKNAILLVTDLEALHPYLRIGSIEGHLLGRFTVPTIFFYPGVRTGKTRLKFLGFYPEDGNYRSVHVGG</sequence>
<keyword evidence="2" id="KW-1185">Reference proteome</keyword>
<dbReference type="eggNOG" id="ENOG502ZC71">
    <property type="taxonomic scope" value="Bacteria"/>
</dbReference>
<dbReference type="RefSeq" id="WP_009149680.1">
    <property type="nucleotide sequence ID" value="NZ_CP121471.1"/>
</dbReference>
<reference evidence="2" key="1">
    <citation type="submission" date="2011-06" db="EMBL/GenBank/DDBJ databases">
        <authorList>
            <consortium name="US DOE Joint Genome Institute (JGI-PGF)"/>
            <person name="Lucas S."/>
            <person name="Han J."/>
            <person name="Lapidus A."/>
            <person name="Cheng J.-F."/>
            <person name="Goodwin L."/>
            <person name="Pitluck S."/>
            <person name="Peters L."/>
            <person name="Land M.L."/>
            <person name="Hauser L."/>
            <person name="Vogl K."/>
            <person name="Liu Z."/>
            <person name="Overmann J."/>
            <person name="Frigaard N.-U."/>
            <person name="Bryant D.A."/>
            <person name="Woyke T.J."/>
        </authorList>
    </citation>
    <scope>NUCLEOTIDE SEQUENCE [LARGE SCALE GENOMIC DNA]</scope>
    <source>
        <strain evidence="2">970</strain>
    </source>
</reference>
<dbReference type="HOGENOM" id="CLU_101277_0_0_6"/>
<accession>H8Z2K1</accession>